<proteinExistence type="predicted"/>
<feature type="domain" description="Nudix hydrolase" evidence="2">
    <location>
        <begin position="10"/>
        <end position="49"/>
    </location>
</feature>
<dbReference type="SUPFAM" id="SSF55811">
    <property type="entry name" value="Nudix"/>
    <property type="match status" value="1"/>
</dbReference>
<dbReference type="InterPro" id="IPR015797">
    <property type="entry name" value="NUDIX_hydrolase-like_dom_sf"/>
</dbReference>
<name>A0A921K7L7_9MICC</name>
<evidence type="ECO:0000256" key="1">
    <source>
        <dbReference type="SAM" id="MobiDB-lite"/>
    </source>
</evidence>
<comment type="caution">
    <text evidence="3">The sequence shown here is derived from an EMBL/GenBank/DDBJ whole genome shotgun (WGS) entry which is preliminary data.</text>
</comment>
<dbReference type="EMBL" id="DYXC01000016">
    <property type="protein sequence ID" value="HJF13374.1"/>
    <property type="molecule type" value="Genomic_DNA"/>
</dbReference>
<protein>
    <submittedName>
        <fullName evidence="3">NUDIX domain-containing protein</fullName>
    </submittedName>
</protein>
<dbReference type="Proteomes" id="UP000703315">
    <property type="component" value="Unassembled WGS sequence"/>
</dbReference>
<reference evidence="3" key="1">
    <citation type="journal article" date="2021" name="PeerJ">
        <title>Extensive microbial diversity within the chicken gut microbiome revealed by metagenomics and culture.</title>
        <authorList>
            <person name="Gilroy R."/>
            <person name="Ravi A."/>
            <person name="Getino M."/>
            <person name="Pursley I."/>
            <person name="Horton D.L."/>
            <person name="Alikhan N.F."/>
            <person name="Baker D."/>
            <person name="Gharbi K."/>
            <person name="Hall N."/>
            <person name="Watson M."/>
            <person name="Adriaenssens E.M."/>
            <person name="Foster-Nyarko E."/>
            <person name="Jarju S."/>
            <person name="Secka A."/>
            <person name="Antonio M."/>
            <person name="Oren A."/>
            <person name="Chaudhuri R.R."/>
            <person name="La Ragione R."/>
            <person name="Hildebrand F."/>
            <person name="Pallen M.J."/>
        </authorList>
    </citation>
    <scope>NUCLEOTIDE SEQUENCE</scope>
    <source>
        <strain evidence="3">ChiHjej13B12-14962</strain>
    </source>
</reference>
<feature type="region of interest" description="Disordered" evidence="1">
    <location>
        <begin position="1"/>
        <end position="23"/>
    </location>
</feature>
<dbReference type="Gene3D" id="3.90.79.10">
    <property type="entry name" value="Nucleoside Triphosphate Pyrophosphohydrolase"/>
    <property type="match status" value="1"/>
</dbReference>
<dbReference type="InterPro" id="IPR000086">
    <property type="entry name" value="NUDIX_hydrolase_dom"/>
</dbReference>
<accession>A0A921K7L7</accession>
<evidence type="ECO:0000259" key="2">
    <source>
        <dbReference type="Pfam" id="PF00293"/>
    </source>
</evidence>
<organism evidence="3 4">
    <name type="scientific">Enteractinococcus helveticum</name>
    <dbReference type="NCBI Taxonomy" id="1837282"/>
    <lineage>
        <taxon>Bacteria</taxon>
        <taxon>Bacillati</taxon>
        <taxon>Actinomycetota</taxon>
        <taxon>Actinomycetes</taxon>
        <taxon>Micrococcales</taxon>
        <taxon>Micrococcaceae</taxon>
    </lineage>
</organism>
<reference evidence="3" key="2">
    <citation type="submission" date="2021-09" db="EMBL/GenBank/DDBJ databases">
        <authorList>
            <person name="Gilroy R."/>
        </authorList>
    </citation>
    <scope>NUCLEOTIDE SEQUENCE</scope>
    <source>
        <strain evidence="3">ChiHjej13B12-14962</strain>
    </source>
</reference>
<sequence length="55" mass="6139">MVRKRGTTAFMFPGGKPEPAETSEHIAVREVAEEFAVVVAPGRARALWRLQEDRS</sequence>
<evidence type="ECO:0000313" key="4">
    <source>
        <dbReference type="Proteomes" id="UP000703315"/>
    </source>
</evidence>
<dbReference type="AlphaFoldDB" id="A0A921K7L7"/>
<gene>
    <name evidence="3" type="ORF">K8V32_01030</name>
</gene>
<evidence type="ECO:0000313" key="3">
    <source>
        <dbReference type="EMBL" id="HJF13374.1"/>
    </source>
</evidence>
<dbReference type="Pfam" id="PF00293">
    <property type="entry name" value="NUDIX"/>
    <property type="match status" value="1"/>
</dbReference>